<evidence type="ECO:0000256" key="2">
    <source>
        <dbReference type="SAM" id="SignalP"/>
    </source>
</evidence>
<evidence type="ECO:0000313" key="4">
    <source>
        <dbReference type="Proteomes" id="UP001482520"/>
    </source>
</evidence>
<reference evidence="3 4" key="1">
    <citation type="submission" date="2024-02" db="EMBL/GenBank/DDBJ databases">
        <title>Full genome sequence of Nocardioides kribbensis.</title>
        <authorList>
            <person name="Poletto B.L."/>
            <person name="Silva G."/>
            <person name="Galante D."/>
            <person name="Campos K.R."/>
            <person name="Santos M.B.N."/>
            <person name="Sacchi C.T."/>
        </authorList>
    </citation>
    <scope>NUCLEOTIDE SEQUENCE [LARGE SCALE GENOMIC DNA]</scope>
    <source>
        <strain evidence="3 4">O4R</strain>
    </source>
</reference>
<feature type="compositionally biased region" description="Low complexity" evidence="1">
    <location>
        <begin position="32"/>
        <end position="44"/>
    </location>
</feature>
<keyword evidence="2" id="KW-0732">Signal</keyword>
<comment type="caution">
    <text evidence="3">The sequence shown here is derived from an EMBL/GenBank/DDBJ whole genome shotgun (WGS) entry which is preliminary data.</text>
</comment>
<proteinExistence type="predicted"/>
<feature type="signal peptide" evidence="2">
    <location>
        <begin position="1"/>
        <end position="19"/>
    </location>
</feature>
<dbReference type="EMBL" id="JBEGDP010000001">
    <property type="protein sequence ID" value="MEQ7845985.1"/>
    <property type="molecule type" value="Genomic_DNA"/>
</dbReference>
<evidence type="ECO:0000256" key="1">
    <source>
        <dbReference type="SAM" id="MobiDB-lite"/>
    </source>
</evidence>
<name>A0ABV1NU04_9ACTN</name>
<feature type="region of interest" description="Disordered" evidence="1">
    <location>
        <begin position="21"/>
        <end position="64"/>
    </location>
</feature>
<dbReference type="Proteomes" id="UP001482520">
    <property type="component" value="Unassembled WGS sequence"/>
</dbReference>
<organism evidence="3 4">
    <name type="scientific">Nocardioides kribbensis</name>
    <dbReference type="NCBI Taxonomy" id="305517"/>
    <lineage>
        <taxon>Bacteria</taxon>
        <taxon>Bacillati</taxon>
        <taxon>Actinomycetota</taxon>
        <taxon>Actinomycetes</taxon>
        <taxon>Propionibacteriales</taxon>
        <taxon>Nocardioidaceae</taxon>
        <taxon>Nocardioides</taxon>
    </lineage>
</organism>
<dbReference type="RefSeq" id="WP_349803612.1">
    <property type="nucleotide sequence ID" value="NZ_JBEGDP010000001.1"/>
</dbReference>
<evidence type="ECO:0008006" key="5">
    <source>
        <dbReference type="Google" id="ProtNLM"/>
    </source>
</evidence>
<gene>
    <name evidence="3" type="ORF">V6R90_01750</name>
</gene>
<feature type="chain" id="PRO_5045178098" description="Lipoprotein" evidence="2">
    <location>
        <begin position="20"/>
        <end position="205"/>
    </location>
</feature>
<feature type="compositionally biased region" description="Polar residues" evidence="1">
    <location>
        <begin position="55"/>
        <end position="64"/>
    </location>
</feature>
<accession>A0ABV1NU04</accession>
<sequence>MLRRLLVALLSLLVGVTAACSSGGGQDGSGGPSAPAASSAATPTPSDPAPPARSTAVTLDRGTSTRCAPARKPYVVWESFRVSAPATVERLVLGGLRGVEVSGQSISRRPPGQVSYTGMARGTAPPRGERDTVAWGERSALPAQVGPGDYYIFARVSQARRGGWDRFGLEFTDADGVAGSVARAWATGFRAASDPVSAPGGRCGS</sequence>
<protein>
    <recommendedName>
        <fullName evidence="5">Lipoprotein</fullName>
    </recommendedName>
</protein>
<evidence type="ECO:0000313" key="3">
    <source>
        <dbReference type="EMBL" id="MEQ7845985.1"/>
    </source>
</evidence>
<feature type="compositionally biased region" description="Gly residues" evidence="1">
    <location>
        <begin position="22"/>
        <end position="31"/>
    </location>
</feature>
<keyword evidence="4" id="KW-1185">Reference proteome</keyword>
<dbReference type="PROSITE" id="PS51257">
    <property type="entry name" value="PROKAR_LIPOPROTEIN"/>
    <property type="match status" value="1"/>
</dbReference>